<dbReference type="SMART" id="SM00112">
    <property type="entry name" value="CA"/>
    <property type="match status" value="8"/>
</dbReference>
<feature type="region of interest" description="Disordered" evidence="7">
    <location>
        <begin position="94"/>
        <end position="198"/>
    </location>
</feature>
<evidence type="ECO:0000256" key="6">
    <source>
        <dbReference type="RuleBase" id="RU003355"/>
    </source>
</evidence>
<dbReference type="PROSITE" id="PS50853">
    <property type="entry name" value="FN3"/>
    <property type="match status" value="2"/>
</dbReference>
<organism evidence="11 12">
    <name type="scientific">Candidatus Shapirobacteria bacterium GW2011_GWE1_38_10</name>
    <dbReference type="NCBI Taxonomy" id="1618488"/>
    <lineage>
        <taxon>Bacteria</taxon>
        <taxon>Candidatus Shapironibacteriota</taxon>
    </lineage>
</organism>
<feature type="compositionally biased region" description="Basic and acidic residues" evidence="7">
    <location>
        <begin position="164"/>
        <end position="198"/>
    </location>
</feature>
<feature type="compositionally biased region" description="Acidic residues" evidence="7">
    <location>
        <begin position="94"/>
        <end position="123"/>
    </location>
</feature>
<evidence type="ECO:0000256" key="4">
    <source>
        <dbReference type="PIRSR" id="PIRSR615500-1"/>
    </source>
</evidence>
<dbReference type="Pfam" id="PF00082">
    <property type="entry name" value="Peptidase_S8"/>
    <property type="match status" value="2"/>
</dbReference>
<dbReference type="InterPro" id="IPR006644">
    <property type="entry name" value="Cadg"/>
</dbReference>
<dbReference type="Gene3D" id="2.60.40.2810">
    <property type="match status" value="7"/>
</dbReference>
<dbReference type="InterPro" id="IPR023828">
    <property type="entry name" value="Peptidase_S8_Ser-AS"/>
</dbReference>
<evidence type="ECO:0000259" key="9">
    <source>
        <dbReference type="PROSITE" id="PS50268"/>
    </source>
</evidence>
<feature type="active site" description="Charge relay system" evidence="4 5">
    <location>
        <position position="337"/>
    </location>
</feature>
<dbReference type="SMART" id="SM00736">
    <property type="entry name" value="CADG"/>
    <property type="match status" value="5"/>
</dbReference>
<feature type="domain" description="Cadherin" evidence="9">
    <location>
        <begin position="1970"/>
        <end position="2085"/>
    </location>
</feature>
<dbReference type="PANTHER" id="PTHR42884:SF14">
    <property type="entry name" value="NEUROENDOCRINE CONVERTASE 1"/>
    <property type="match status" value="1"/>
</dbReference>
<dbReference type="InterPro" id="IPR040853">
    <property type="entry name" value="RapA2_cadherin-like"/>
</dbReference>
<protein>
    <submittedName>
        <fullName evidence="11">Hemagglutinin/hemolysin-like protein</fullName>
    </submittedName>
</protein>
<feature type="compositionally biased region" description="Basic and acidic residues" evidence="7">
    <location>
        <begin position="143"/>
        <end position="156"/>
    </location>
</feature>
<dbReference type="InterPro" id="IPR054399">
    <property type="entry name" value="Fervidolysin-like_N_prodom"/>
</dbReference>
<dbReference type="SMART" id="SM00060">
    <property type="entry name" value="FN3"/>
    <property type="match status" value="2"/>
</dbReference>
<accession>A0A0G0I4K9</accession>
<feature type="transmembrane region" description="Helical" evidence="8">
    <location>
        <begin position="12"/>
        <end position="31"/>
    </location>
</feature>
<name>A0A0G0I4K9_9BACT</name>
<dbReference type="Pfam" id="PF00041">
    <property type="entry name" value="fn3"/>
    <property type="match status" value="1"/>
</dbReference>
<dbReference type="PROSITE" id="PS00136">
    <property type="entry name" value="SUBTILASE_ASP"/>
    <property type="match status" value="1"/>
</dbReference>
<dbReference type="Gene3D" id="2.60.40.380">
    <property type="entry name" value="Purple acid phosphatase-like, N-terminal"/>
    <property type="match status" value="1"/>
</dbReference>
<keyword evidence="1 5" id="KW-0645">Protease</keyword>
<dbReference type="GO" id="GO:0016485">
    <property type="term" value="P:protein processing"/>
    <property type="evidence" value="ECO:0007669"/>
    <property type="project" value="TreeGrafter"/>
</dbReference>
<feature type="domain" description="Cadherin" evidence="9">
    <location>
        <begin position="946"/>
        <end position="1052"/>
    </location>
</feature>
<dbReference type="Pfam" id="PF17892">
    <property type="entry name" value="Cadherin_5"/>
    <property type="match status" value="6"/>
</dbReference>
<keyword evidence="3 5" id="KW-0720">Serine protease</keyword>
<dbReference type="Gene3D" id="2.60.40.10">
    <property type="entry name" value="Immunoglobulins"/>
    <property type="match status" value="6"/>
</dbReference>
<dbReference type="Gene3D" id="3.40.50.200">
    <property type="entry name" value="Peptidase S8/S53 domain"/>
    <property type="match status" value="2"/>
</dbReference>
<feature type="domain" description="Cadherin" evidence="9">
    <location>
        <begin position="2456"/>
        <end position="2547"/>
    </location>
</feature>
<dbReference type="EMBL" id="LBTX01000014">
    <property type="protein sequence ID" value="KKQ49497.1"/>
    <property type="molecule type" value="Genomic_DNA"/>
</dbReference>
<dbReference type="InterPro" id="IPR036852">
    <property type="entry name" value="Peptidase_S8/S53_dom_sf"/>
</dbReference>
<evidence type="ECO:0000259" key="10">
    <source>
        <dbReference type="PROSITE" id="PS50853"/>
    </source>
</evidence>
<dbReference type="InterPro" id="IPR015919">
    <property type="entry name" value="Cadherin-like_sf"/>
</dbReference>
<feature type="domain" description="Fibronectin type-III" evidence="10">
    <location>
        <begin position="3389"/>
        <end position="3483"/>
    </location>
</feature>
<evidence type="ECO:0000256" key="8">
    <source>
        <dbReference type="SAM" id="Phobius"/>
    </source>
</evidence>
<feature type="active site" description="Charge relay system" evidence="4 5">
    <location>
        <position position="388"/>
    </location>
</feature>
<dbReference type="PATRIC" id="fig|1618488.3.peg.784"/>
<evidence type="ECO:0000256" key="5">
    <source>
        <dbReference type="PROSITE-ProRule" id="PRU01240"/>
    </source>
</evidence>
<evidence type="ECO:0000313" key="12">
    <source>
        <dbReference type="Proteomes" id="UP000034231"/>
    </source>
</evidence>
<dbReference type="CDD" id="cd00063">
    <property type="entry name" value="FN3"/>
    <property type="match status" value="1"/>
</dbReference>
<dbReference type="InterPro" id="IPR015914">
    <property type="entry name" value="PAPs_N"/>
</dbReference>
<gene>
    <name evidence="11" type="ORF">US68_C0014G0010</name>
</gene>
<dbReference type="InterPro" id="IPR036116">
    <property type="entry name" value="FN3_sf"/>
</dbReference>
<dbReference type="PROSITE" id="PS00138">
    <property type="entry name" value="SUBTILASE_SER"/>
    <property type="match status" value="1"/>
</dbReference>
<dbReference type="PROSITE" id="PS50268">
    <property type="entry name" value="CADHERIN_2"/>
    <property type="match status" value="4"/>
</dbReference>
<feature type="domain" description="Fibronectin type-III" evidence="10">
    <location>
        <begin position="3280"/>
        <end position="3379"/>
    </location>
</feature>
<evidence type="ECO:0000256" key="2">
    <source>
        <dbReference type="ARBA" id="ARBA00022801"/>
    </source>
</evidence>
<dbReference type="Pfam" id="PF17803">
    <property type="entry name" value="Cadherin_4"/>
    <property type="match status" value="1"/>
</dbReference>
<dbReference type="GO" id="GO:0005509">
    <property type="term" value="F:calcium ion binding"/>
    <property type="evidence" value="ECO:0007669"/>
    <property type="project" value="InterPro"/>
</dbReference>
<dbReference type="Gene3D" id="2.60.40.2340">
    <property type="match status" value="1"/>
</dbReference>
<evidence type="ECO:0000313" key="11">
    <source>
        <dbReference type="EMBL" id="KKQ49497.1"/>
    </source>
</evidence>
<dbReference type="Pfam" id="PF22148">
    <property type="entry name" value="Fervidolysin_NPro-like"/>
    <property type="match status" value="1"/>
</dbReference>
<dbReference type="CDD" id="cd11304">
    <property type="entry name" value="Cadherin_repeat"/>
    <property type="match status" value="2"/>
</dbReference>
<keyword evidence="8" id="KW-1133">Transmembrane helix</keyword>
<dbReference type="InterPro" id="IPR002126">
    <property type="entry name" value="Cadherin-like_dom"/>
</dbReference>
<dbReference type="InterPro" id="IPR003961">
    <property type="entry name" value="FN3_dom"/>
</dbReference>
<dbReference type="NCBIfam" id="NF012211">
    <property type="entry name" value="tand_rpt_95"/>
    <property type="match status" value="18"/>
</dbReference>
<dbReference type="GO" id="GO:0003993">
    <property type="term" value="F:acid phosphatase activity"/>
    <property type="evidence" value="ECO:0007669"/>
    <property type="project" value="InterPro"/>
</dbReference>
<proteinExistence type="inferred from homology"/>
<dbReference type="InterPro" id="IPR013783">
    <property type="entry name" value="Ig-like_fold"/>
</dbReference>
<comment type="caution">
    <text evidence="11">The sequence shown here is derived from an EMBL/GenBank/DDBJ whole genome shotgun (WGS) entry which is preliminary data.</text>
</comment>
<dbReference type="SUPFAM" id="SSF49313">
    <property type="entry name" value="Cadherin-like"/>
    <property type="match status" value="5"/>
</dbReference>
<dbReference type="InterPro" id="IPR023827">
    <property type="entry name" value="Peptidase_S8_Asp-AS"/>
</dbReference>
<evidence type="ECO:0000256" key="3">
    <source>
        <dbReference type="ARBA" id="ARBA00022825"/>
    </source>
</evidence>
<dbReference type="NCBIfam" id="TIGR01965">
    <property type="entry name" value="VCBS_repeat"/>
    <property type="match status" value="1"/>
</dbReference>
<comment type="similarity">
    <text evidence="5 6">Belongs to the peptidase S8 family.</text>
</comment>
<dbReference type="Gene3D" id="2.60.40.3440">
    <property type="match status" value="6"/>
</dbReference>
<dbReference type="Pfam" id="PF17963">
    <property type="entry name" value="Big_9"/>
    <property type="match status" value="12"/>
</dbReference>
<sequence>MKIKNKLIAYKALNICTTLLFTFQSTYPFFYNPRVYAQTIENPIEVVAVRESTQSELTSDILENSEITIVDESLTQDLTIDGLEIQEDTALLEGTEENSQESEQDVEEQPESSAEETPIDSDTEPGSLEEGNTGNITNIDELPATKEGVESSRASDFETETVEEEKINDESDPRLNQRSGENKNKKQTEETFSEDPFREIDYKPGEVLVKYRESEIDLDRTLGRVEAGVFEYTNKLKKVKESRIGNIALLKIKDNKSVKEKIKELENDKRVEYAEPNYKRHAQDISTNDTYKDYLWGLDNTGQNVNGYSGISDADMDAPEAWNIDTGTTDIIVAVIDSGVAYNHPDLINNMWDGSSCVDSSGNSLGGCIHGYDFEDSDKDPYPTQDSHGTYAAGVIAATRNNNQGILGVAPRARVMALKHDFYVASEVMAIDFAIQNGAKIINASFTATSYSRAEYDAINRFRNFGGIFIAASGNQASNNESTHKYPSDLDLDNIISVTATNQDNNLSDFSNYGSTSVDVGAPGENIYSTALTFNDTTIIDEDFESVTPPAIPSGWSEDGTFATIDYSSIFGAGWKILYGDLAYPYSKNNDSTFTSQAYDVRDANDLALGFYTECDTEYPLDGWHDFMVVEASSNGSSFSELDLGWGEGKYDEPMIDIVNGEDPLDDSGYAGTYFTIAIPSEYYTSNFRLRFRWITDGDSDTGTYGDGCMVDDIMVLKRTTGSYDYEYIDGTSFAAPHTAGLAALLWSIDNSLTYIQVRNAILNTGDSLPDLSGKTTTGKKINAYNAIQSFNGSKAISSFDFESLGVTGVINESAHTISLTVPYGTDVTNLTPTIVHTGDSISPASGVPQNFTSPVTYTVTAVNSTTQDYTVTVTVETPSTVTTVSSTIYTVTTDTISDVPFSTSKATFLSNLTKDDLNQTWNDGGISDPVLTGNQLVVTAEDGTTTRTYTISVEEVAPILDPIGNKTVDELSLLIFTATSTDPDGPSTSYYLTDEPVEASIDGTSGEFTFTPTESQGPDVYNLTVWVTDGSNTDFENISVTVNEVNAAPTSAAVSASLDEDTNKLITLDSTDSDIPSNTLTYSIVSNPSNGTLGTLSVNEVLYTPNADFNGGDTFTFKANDGQEDSNIATVNITVSPINDAPTSNDDSYNTQEDTEVLITLTGNDIDGDSLSFNLLSTPSHGSLEILSGSQMNYIPDENYVGNDSFTFKANDGQEDSNIATINITINGVNDTPILDAIGDKTVDELDTLSFTATATDPDSTLTFSLINAPSGATIGPSSGVFSFTPDETQGPNVYTLTVFVTDGNTSDEEEIDITVNEVNVTPVVSNFSVSTDEDTEKVISLDYTDPDLPENSITHIIGGFPTNGSLSAIVNGQVTYTPNAHYNGSDSFTYKVNDGSIDSNIAEVTINVTSINDAPSITTSAPTSATEDILYTYDADSSDADGPSAVWSVNTSSDTCGGTIVPSTGIYSFTPTGPVPVSSCDLSITVSDSGSPNLSDTETVTITVTAVNDLPVSVEDSYSTDEDNILSIGAPGVLDNDSDPEGSPITTALVSDVSNGSLTLNPDGSFDYNPDSNYYGSDTFVYKVSDGTDYGSNTNVTITVNSINDAPVANTDNTSIDEDNPLTISKAELLSNDTDVDDDHFVLDIVSVQNPTNGTVHIDGDNVVFTPAQDYYGNAGFEYTVSDGNLSDNTTVGITVNAVNDAPLINSSAPTTATEDIEYTYDAEVIDQDGSSATWSKTPQDTCNGSLDTSSGIYLFTPSGPVPAADCTLSIKVSDGGDPLLEDTETVIVTITAVNDAPTAYATSGSTDEDNSFDITLNGDDPENDSLTYIVDTFPGHGDVAIVGNVATYTPDPGYNGNDSFYFIVNDGYLDSNTAEVSLTITGINDAPVIDPIDNQTIDEYYLLQIQPIVSDVDGGTPTFSLTNTFVPNSSINTETGLFSFTPDESQGGNAYDFTIQVDDGNDVNNTASESFSVTVQEVNNTPTANDDASNVNEDETLSINHSYLLSNDTDPDNAVDNFEILSVSSATPAGSTLVLNPTDIEFTPPENYHGQASFEYIMSDGELSDTGLVIITVNPVNDAPEASDDQGSTDEDNPYYVLKDTLLSNDSDTDGDSITVSGVGNPINGSVEIDGDNVVFTPDSNYFGAASFDYTITDGLLTDTATVSLTINSINDLPVLDYVGNKTVDELNELSFTAAASDSDTEDNLSFSLANEPTGATIDSSSGVFSFTPSEAQGPNSYDIEVIVSDGKATDNEIISVTVNEVNTTPTATELWESTNEDTELVITLVGNDVDIPVQSLGFSITDPSHGTTSLVDDQVTYNPTLNFYGEDSFTYKANDGVADGNIATVHITVNPINDGPIANPDNISGNEDEDIVVSKDSLLINDTDVDDTVLSLSSVQNPVNGAVYIDGDNVVFTPNSNFNGTTYFDYTMTDGELSDSTTVTVTVNSVNDAPVANDDSVVVDEDTSIVISLTGNDVDGDGLTFIIVDDPANGSLGSVVGNQVEYTPNVDYEGSDSFTFKANDELLDSNTATINITVNEYNDPPVLDSIGDKSIDELTELTFTANATDPDSLVTYYLSGEPSGAVIDSNSGLFSFTPTEPQGPQVFTIDVNVTDGNSTDSETINVTVNEVNSAPVAYNKNETVNEDGSTEVTLEGSDVDIPAQSLSYIKVSDPSNGAVTLIDDKAAYSPNGNFFGDDSFTYKVNDGVSDSNTAIVSITVSAVNDAPVANPDTTSVDEDSTLTISKASLISNDTDVDDTSLDLVSVSNPSNGTVFIDGDNVIFNPSENYYGQASFEYSVTDGSLSDTTTVTVTVNPINDAPTANDDSAITDEDNTVSIYLSGNDVDGDSLLYSIVDSTSNGTLGGPYGNQVLYTPNENYNGSDSFTFKANDGTEGSNIGTINITINPVNDVPELDQVGNKTVDELTNLIFTVTASDDDAGDTLLFSIISAPTGATIDPNTGEFNFVPTENQGPDTYYITVNVSDGEDIDSEEIEITVNEVNIAPISYEVAASTNEDSPKTVVLSSYDEDVPENSLTYIIESGVSHGTLGTVSGNEVVYIPSENFNGEDSFTYKVNDGSTDSSISTVTITVLPINDAPVANTDSGSTDEDNDLTILKTDLLANDTEVDLDTLSVVNVSNANNGTAYIDGVNIVFSPTSNFNGFASFDYTVSDGVLTDVATVNITVNAVNDAPTTSNDTYTTTQEAPIKITLLGEDLENDSLTYSIVSTPSNGTLSAVSGNQVTYTPDVDYIGEDSFTYKTNDGEYDSNVSTIEITVNPPPVISDESSSEIKSTSITISWTTDHPSTSRVIYDTVSHSTLGTAPNYGYSYSTVETDNSPMVTDHAVTVNPLSPGTTYYFRAVSHGSPEVVGDEITFTTKREAEDDTEAPDRPENVKLTHNSNENTIKVTWENNDDDIDEVSVYMGDDKDFDKNSESRITKNDYNDEDVTVYDIEPGKTYYFKLVAEDKAGNDSKTRTISIKIPEEPEEEVIVTDISSSILGASNEEVLLDDVSTTEFEDESVLGAEVDQNEKTAEVDSETQTSSANNGIKYMLLIGFLLTVGVAFFIRKRR</sequence>
<dbReference type="PANTHER" id="PTHR42884">
    <property type="entry name" value="PROPROTEIN CONVERTASE SUBTILISIN/KEXIN-RELATED"/>
    <property type="match status" value="1"/>
</dbReference>
<dbReference type="SUPFAM" id="SSF52743">
    <property type="entry name" value="Subtilisin-like"/>
    <property type="match status" value="1"/>
</dbReference>
<dbReference type="Pfam" id="PF16656">
    <property type="entry name" value="Pur_ac_phosph_N"/>
    <property type="match status" value="1"/>
</dbReference>
<keyword evidence="8" id="KW-0812">Transmembrane</keyword>
<feature type="active site" description="Charge relay system" evidence="4 5">
    <location>
        <position position="733"/>
    </location>
</feature>
<dbReference type="Proteomes" id="UP000034231">
    <property type="component" value="Unassembled WGS sequence"/>
</dbReference>
<dbReference type="InterPro" id="IPR015500">
    <property type="entry name" value="Peptidase_S8_subtilisin-rel"/>
</dbReference>
<feature type="transmembrane region" description="Helical" evidence="8">
    <location>
        <begin position="3546"/>
        <end position="3565"/>
    </location>
</feature>
<keyword evidence="2 5" id="KW-0378">Hydrolase</keyword>
<dbReference type="SUPFAM" id="SSF49265">
    <property type="entry name" value="Fibronectin type III"/>
    <property type="match status" value="1"/>
</dbReference>
<dbReference type="GO" id="GO:0016020">
    <property type="term" value="C:membrane"/>
    <property type="evidence" value="ECO:0007669"/>
    <property type="project" value="InterPro"/>
</dbReference>
<reference evidence="11 12" key="1">
    <citation type="journal article" date="2015" name="Nature">
        <title>rRNA introns, odd ribosomes, and small enigmatic genomes across a large radiation of phyla.</title>
        <authorList>
            <person name="Brown C.T."/>
            <person name="Hug L.A."/>
            <person name="Thomas B.C."/>
            <person name="Sharon I."/>
            <person name="Castelle C.J."/>
            <person name="Singh A."/>
            <person name="Wilkins M.J."/>
            <person name="Williams K.H."/>
            <person name="Banfield J.F."/>
        </authorList>
    </citation>
    <scope>NUCLEOTIDE SEQUENCE [LARGE SCALE GENOMIC DNA]</scope>
</reference>
<dbReference type="Pfam" id="PF05345">
    <property type="entry name" value="He_PIG"/>
    <property type="match status" value="3"/>
</dbReference>
<evidence type="ECO:0000256" key="7">
    <source>
        <dbReference type="SAM" id="MobiDB-lite"/>
    </source>
</evidence>
<dbReference type="PROSITE" id="PS51892">
    <property type="entry name" value="SUBTILASE"/>
    <property type="match status" value="1"/>
</dbReference>
<evidence type="ECO:0000256" key="1">
    <source>
        <dbReference type="ARBA" id="ARBA00022670"/>
    </source>
</evidence>
<dbReference type="InterPro" id="IPR000209">
    <property type="entry name" value="Peptidase_S8/S53_dom"/>
</dbReference>
<feature type="domain" description="Cadherin" evidence="9">
    <location>
        <begin position="1386"/>
        <end position="1515"/>
    </location>
</feature>
<dbReference type="InterPro" id="IPR010221">
    <property type="entry name" value="VCBS_dom"/>
</dbReference>
<dbReference type="InterPro" id="IPR041690">
    <property type="entry name" value="Cadherin_5"/>
</dbReference>
<dbReference type="PRINTS" id="PR00723">
    <property type="entry name" value="SUBTILISIN"/>
</dbReference>
<dbReference type="GO" id="GO:0007156">
    <property type="term" value="P:homophilic cell adhesion via plasma membrane adhesion molecules"/>
    <property type="evidence" value="ECO:0007669"/>
    <property type="project" value="InterPro"/>
</dbReference>
<keyword evidence="8" id="KW-0472">Membrane</keyword>
<dbReference type="GO" id="GO:0004252">
    <property type="term" value="F:serine-type endopeptidase activity"/>
    <property type="evidence" value="ECO:0007669"/>
    <property type="project" value="UniProtKB-UniRule"/>
</dbReference>